<sequence>MNLRRVRAVARKELLDLRRNGNVVSAMAILPAVFVVEPLIQAFTLTSRAALALHHDHVLLYLLAVPSLVPATLASYTVVGERTQGTLEPLLSAPVRRDELVLGKALAVLVPSVLVSYLLFGLYLAVVELFAKPQVVSTVVQAPDVAVQLVFTPLLVAWSTWVGMAISARAKDLRAASQLAIVASLPTVAITLLVAFAIVPSGLKVALGFGIGLFVLDRVGWRVVTGLLDPERLVTGTR</sequence>
<dbReference type="EMBL" id="JBHLYQ010000036">
    <property type="protein sequence ID" value="MFC0081545.1"/>
    <property type="molecule type" value="Genomic_DNA"/>
</dbReference>
<feature type="transmembrane region" description="Helical" evidence="1">
    <location>
        <begin position="100"/>
        <end position="125"/>
    </location>
</feature>
<dbReference type="Proteomes" id="UP001589788">
    <property type="component" value="Unassembled WGS sequence"/>
</dbReference>
<reference evidence="2 3" key="1">
    <citation type="submission" date="2024-09" db="EMBL/GenBank/DDBJ databases">
        <authorList>
            <person name="Sun Q."/>
            <person name="Mori K."/>
        </authorList>
    </citation>
    <scope>NUCLEOTIDE SEQUENCE [LARGE SCALE GENOMIC DNA]</scope>
    <source>
        <strain evidence="2 3">JCM 15389</strain>
    </source>
</reference>
<keyword evidence="1" id="KW-0472">Membrane</keyword>
<feature type="transmembrane region" description="Helical" evidence="1">
    <location>
        <begin position="179"/>
        <end position="199"/>
    </location>
</feature>
<keyword evidence="3" id="KW-1185">Reference proteome</keyword>
<keyword evidence="1" id="KW-1133">Transmembrane helix</keyword>
<keyword evidence="1" id="KW-0812">Transmembrane</keyword>
<dbReference type="PANTHER" id="PTHR43471">
    <property type="entry name" value="ABC TRANSPORTER PERMEASE"/>
    <property type="match status" value="1"/>
</dbReference>
<evidence type="ECO:0000313" key="2">
    <source>
        <dbReference type="EMBL" id="MFC0081545.1"/>
    </source>
</evidence>
<dbReference type="RefSeq" id="WP_377788820.1">
    <property type="nucleotide sequence ID" value="NZ_JBHLYQ010000036.1"/>
</dbReference>
<evidence type="ECO:0000313" key="3">
    <source>
        <dbReference type="Proteomes" id="UP001589788"/>
    </source>
</evidence>
<dbReference type="Pfam" id="PF12679">
    <property type="entry name" value="ABC2_membrane_2"/>
    <property type="match status" value="1"/>
</dbReference>
<gene>
    <name evidence="2" type="ORF">ACFFRE_05205</name>
</gene>
<accession>A0ABV6C1H5</accession>
<feature type="transmembrane region" description="Helical" evidence="1">
    <location>
        <begin position="21"/>
        <end position="40"/>
    </location>
</feature>
<name>A0ABV6C1H5_9ACTN</name>
<protein>
    <submittedName>
        <fullName evidence="2">ABC transporter permease</fullName>
    </submittedName>
</protein>
<dbReference type="PANTHER" id="PTHR43471:SF1">
    <property type="entry name" value="ABC TRANSPORTER PERMEASE PROTEIN NOSY-RELATED"/>
    <property type="match status" value="1"/>
</dbReference>
<proteinExistence type="predicted"/>
<feature type="transmembrane region" description="Helical" evidence="1">
    <location>
        <begin position="145"/>
        <end position="167"/>
    </location>
</feature>
<evidence type="ECO:0000256" key="1">
    <source>
        <dbReference type="SAM" id="Phobius"/>
    </source>
</evidence>
<feature type="transmembrane region" description="Helical" evidence="1">
    <location>
        <begin position="60"/>
        <end position="79"/>
    </location>
</feature>
<organism evidence="2 3">
    <name type="scientific">Aciditerrimonas ferrireducens</name>
    <dbReference type="NCBI Taxonomy" id="667306"/>
    <lineage>
        <taxon>Bacteria</taxon>
        <taxon>Bacillati</taxon>
        <taxon>Actinomycetota</taxon>
        <taxon>Acidimicrobiia</taxon>
        <taxon>Acidimicrobiales</taxon>
        <taxon>Acidimicrobiaceae</taxon>
        <taxon>Aciditerrimonas</taxon>
    </lineage>
</organism>
<comment type="caution">
    <text evidence="2">The sequence shown here is derived from an EMBL/GenBank/DDBJ whole genome shotgun (WGS) entry which is preliminary data.</text>
</comment>